<feature type="region of interest" description="Disordered" evidence="7">
    <location>
        <begin position="92"/>
        <end position="137"/>
    </location>
</feature>
<dbReference type="SMART" id="SM00906">
    <property type="entry name" value="Fungal_trans"/>
    <property type="match status" value="1"/>
</dbReference>
<feature type="domain" description="Zn(2)-C6 fungal-type" evidence="8">
    <location>
        <begin position="14"/>
        <end position="43"/>
    </location>
</feature>
<dbReference type="InterPro" id="IPR001138">
    <property type="entry name" value="Zn2Cys6_DnaBD"/>
</dbReference>
<dbReference type="PROSITE" id="PS00463">
    <property type="entry name" value="ZN2_CY6_FUNGAL_1"/>
    <property type="match status" value="1"/>
</dbReference>
<accession>A0A9P8CNW9</accession>
<dbReference type="AlphaFoldDB" id="A0A9P8CNW9"/>
<evidence type="ECO:0000313" key="9">
    <source>
        <dbReference type="EMBL" id="KAG9253572.1"/>
    </source>
</evidence>
<dbReference type="OrthoDB" id="4337792at2759"/>
<dbReference type="Pfam" id="PF00172">
    <property type="entry name" value="Zn_clus"/>
    <property type="match status" value="1"/>
</dbReference>
<feature type="compositionally biased region" description="Polar residues" evidence="7">
    <location>
        <begin position="111"/>
        <end position="120"/>
    </location>
</feature>
<dbReference type="Pfam" id="PF04082">
    <property type="entry name" value="Fungal_trans"/>
    <property type="match status" value="1"/>
</dbReference>
<dbReference type="CDD" id="cd00067">
    <property type="entry name" value="GAL4"/>
    <property type="match status" value="1"/>
</dbReference>
<keyword evidence="2" id="KW-0862">Zinc</keyword>
<dbReference type="InterPro" id="IPR051430">
    <property type="entry name" value="Fungal_TF_Env_Response"/>
</dbReference>
<dbReference type="SMART" id="SM00066">
    <property type="entry name" value="GAL4"/>
    <property type="match status" value="1"/>
</dbReference>
<dbReference type="GO" id="GO:0001228">
    <property type="term" value="F:DNA-binding transcription activator activity, RNA polymerase II-specific"/>
    <property type="evidence" value="ECO:0007669"/>
    <property type="project" value="TreeGrafter"/>
</dbReference>
<feature type="compositionally biased region" description="Polar residues" evidence="7">
    <location>
        <begin position="128"/>
        <end position="137"/>
    </location>
</feature>
<keyword evidence="3" id="KW-0805">Transcription regulation</keyword>
<dbReference type="InterPro" id="IPR036864">
    <property type="entry name" value="Zn2-C6_fun-type_DNA-bd_sf"/>
</dbReference>
<dbReference type="GO" id="GO:0000978">
    <property type="term" value="F:RNA polymerase II cis-regulatory region sequence-specific DNA binding"/>
    <property type="evidence" value="ECO:0007669"/>
    <property type="project" value="TreeGrafter"/>
</dbReference>
<sequence length="726" mass="80745">MERQRRRRRRPALSCIECRRRKIKCDRNDPCGHCIATNTQCTFKIFGDDLARDSGDLGSSTAQIEPAPSPRTLRVGVNAPAADQQSDCLFVSPAAESPPHSRPSTHAAGPESTTRRQGLGQQPPGPRSQASAGTALSSLSDTGQSILASQFGLEAGKILLNKTRTLRSSHWMGMAEEFSCLNSCYRAITGESTQEAWLQDEETKASIAHIQELLRKCKTITRSLKIGRPSRSLFPTLSDLLPPTRDVADKLVKLYLESFEPLMRILHIPSFWAEYEKIAESPDTAKPASLFKVLLIIGLGSSLTPEPDPAFRIRVQQWLHAAQIWLSGPLEKDRLSISGIQIFCLTLLARQVFAIGGDLVWTSTGSLLNRAMQMGLHRDPKHLPPMSPIQAEIRRRLWATILELTLQSSLDAAMPPRISLEEFDTKAPSNVDDDEISESTMAIPHHPKETYTVSSMQLVLLESVPTRLKVLRALNGLHAEISIEDVLALSAELTRALQKCGQIIQRNKSKGLHSFQSNLIDYLVRRFMIPLHCAFACKARTNPLFQSSRKICLDTALSLLSHETDDKFSRLMAVGGGMFREGIRYGCSVIGLELIAETESQHKDGTLHRASAYRNMLKQSLKDLIALSEERIRQGENNVKMHMFLNMILAQVEAMEEGKPMEYTMVKEARESLEFCYELLQARASTIPLPTPNVQLEDPLGPLPGIGDWQTEADFAGFFLTSTALF</sequence>
<evidence type="ECO:0000256" key="6">
    <source>
        <dbReference type="ARBA" id="ARBA00023242"/>
    </source>
</evidence>
<dbReference type="PROSITE" id="PS50048">
    <property type="entry name" value="ZN2_CY6_FUNGAL_2"/>
    <property type="match status" value="1"/>
</dbReference>
<reference evidence="9" key="1">
    <citation type="journal article" date="2021" name="IMA Fungus">
        <title>Genomic characterization of three marine fungi, including Emericellopsis atlantica sp. nov. with signatures of a generalist lifestyle and marine biomass degradation.</title>
        <authorList>
            <person name="Hagestad O.C."/>
            <person name="Hou L."/>
            <person name="Andersen J.H."/>
            <person name="Hansen E.H."/>
            <person name="Altermark B."/>
            <person name="Li C."/>
            <person name="Kuhnert E."/>
            <person name="Cox R.J."/>
            <person name="Crous P.W."/>
            <person name="Spatafora J.W."/>
            <person name="Lail K."/>
            <person name="Amirebrahimi M."/>
            <person name="Lipzen A."/>
            <person name="Pangilinan J."/>
            <person name="Andreopoulos W."/>
            <person name="Hayes R.D."/>
            <person name="Ng V."/>
            <person name="Grigoriev I.V."/>
            <person name="Jackson S.A."/>
            <person name="Sutton T.D.S."/>
            <person name="Dobson A.D.W."/>
            <person name="Rama T."/>
        </authorList>
    </citation>
    <scope>NUCLEOTIDE SEQUENCE</scope>
    <source>
        <strain evidence="9">TS7</strain>
    </source>
</reference>
<comment type="caution">
    <text evidence="9">The sequence shown here is derived from an EMBL/GenBank/DDBJ whole genome shotgun (WGS) entry which is preliminary data.</text>
</comment>
<dbReference type="PANTHER" id="PTHR31944:SF129">
    <property type="entry name" value="ASPYRIDONES CLUSTER REGULATOR APDR-RELATED"/>
    <property type="match status" value="1"/>
</dbReference>
<name>A0A9P8CNW9_9HYPO</name>
<evidence type="ECO:0000256" key="4">
    <source>
        <dbReference type="ARBA" id="ARBA00023125"/>
    </source>
</evidence>
<dbReference type="Proteomes" id="UP000887229">
    <property type="component" value="Unassembled WGS sequence"/>
</dbReference>
<evidence type="ECO:0000256" key="3">
    <source>
        <dbReference type="ARBA" id="ARBA00023015"/>
    </source>
</evidence>
<evidence type="ECO:0000313" key="10">
    <source>
        <dbReference type="Proteomes" id="UP000887229"/>
    </source>
</evidence>
<dbReference type="InterPro" id="IPR007219">
    <property type="entry name" value="XnlR_reg_dom"/>
</dbReference>
<proteinExistence type="predicted"/>
<dbReference type="EMBL" id="MU251257">
    <property type="protein sequence ID" value="KAG9253572.1"/>
    <property type="molecule type" value="Genomic_DNA"/>
</dbReference>
<keyword evidence="1" id="KW-0479">Metal-binding</keyword>
<dbReference type="PANTHER" id="PTHR31944">
    <property type="entry name" value="HEME-RESPONSIVE ZINC FINGER TRANSCRIPTION FACTOR HAP1"/>
    <property type="match status" value="1"/>
</dbReference>
<keyword evidence="6" id="KW-0539">Nucleus</keyword>
<organism evidence="9 10">
    <name type="scientific">Emericellopsis atlantica</name>
    <dbReference type="NCBI Taxonomy" id="2614577"/>
    <lineage>
        <taxon>Eukaryota</taxon>
        <taxon>Fungi</taxon>
        <taxon>Dikarya</taxon>
        <taxon>Ascomycota</taxon>
        <taxon>Pezizomycotina</taxon>
        <taxon>Sordariomycetes</taxon>
        <taxon>Hypocreomycetidae</taxon>
        <taxon>Hypocreales</taxon>
        <taxon>Bionectriaceae</taxon>
        <taxon>Emericellopsis</taxon>
    </lineage>
</organism>
<keyword evidence="4" id="KW-0238">DNA-binding</keyword>
<evidence type="ECO:0000256" key="2">
    <source>
        <dbReference type="ARBA" id="ARBA00022833"/>
    </source>
</evidence>
<evidence type="ECO:0000256" key="5">
    <source>
        <dbReference type="ARBA" id="ARBA00023163"/>
    </source>
</evidence>
<dbReference type="GO" id="GO:0006351">
    <property type="term" value="P:DNA-templated transcription"/>
    <property type="evidence" value="ECO:0007669"/>
    <property type="project" value="InterPro"/>
</dbReference>
<dbReference type="GeneID" id="70288599"/>
<dbReference type="Gene3D" id="4.10.240.10">
    <property type="entry name" value="Zn(2)-C6 fungal-type DNA-binding domain"/>
    <property type="match status" value="1"/>
</dbReference>
<evidence type="ECO:0000259" key="8">
    <source>
        <dbReference type="PROSITE" id="PS50048"/>
    </source>
</evidence>
<dbReference type="RefSeq" id="XP_046117496.1">
    <property type="nucleotide sequence ID" value="XM_046257696.1"/>
</dbReference>
<dbReference type="CDD" id="cd12148">
    <property type="entry name" value="fungal_TF_MHR"/>
    <property type="match status" value="1"/>
</dbReference>
<gene>
    <name evidence="9" type="ORF">F5Z01DRAFT_147121</name>
</gene>
<dbReference type="GO" id="GO:0008270">
    <property type="term" value="F:zinc ion binding"/>
    <property type="evidence" value="ECO:0007669"/>
    <property type="project" value="InterPro"/>
</dbReference>
<dbReference type="GO" id="GO:0005634">
    <property type="term" value="C:nucleus"/>
    <property type="evidence" value="ECO:0007669"/>
    <property type="project" value="TreeGrafter"/>
</dbReference>
<evidence type="ECO:0000256" key="7">
    <source>
        <dbReference type="SAM" id="MobiDB-lite"/>
    </source>
</evidence>
<evidence type="ECO:0000256" key="1">
    <source>
        <dbReference type="ARBA" id="ARBA00022723"/>
    </source>
</evidence>
<protein>
    <recommendedName>
        <fullName evidence="8">Zn(2)-C6 fungal-type domain-containing protein</fullName>
    </recommendedName>
</protein>
<dbReference type="SUPFAM" id="SSF57701">
    <property type="entry name" value="Zn2/Cys6 DNA-binding domain"/>
    <property type="match status" value="1"/>
</dbReference>
<keyword evidence="5" id="KW-0804">Transcription</keyword>
<keyword evidence="10" id="KW-1185">Reference proteome</keyword>